<dbReference type="STRING" id="74557.A0A1V9Y6R9"/>
<keyword evidence="5 8" id="KW-0627">Porphyrin biosynthesis</keyword>
<dbReference type="OrthoDB" id="1530at2759"/>
<evidence type="ECO:0000313" key="10">
    <source>
        <dbReference type="EMBL" id="OQR81421.1"/>
    </source>
</evidence>
<protein>
    <recommendedName>
        <fullName evidence="8">Delta-aminolevulinic acid dehydratase</fullName>
        <ecNumber evidence="8">4.2.1.24</ecNumber>
    </recommendedName>
</protein>
<dbReference type="SMART" id="SM01004">
    <property type="entry name" value="ALAD"/>
    <property type="match status" value="1"/>
</dbReference>
<dbReference type="PRINTS" id="PR00144">
    <property type="entry name" value="DALDHYDRTASE"/>
</dbReference>
<evidence type="ECO:0000256" key="7">
    <source>
        <dbReference type="ARBA" id="ARBA00047651"/>
    </source>
</evidence>
<evidence type="ECO:0000256" key="9">
    <source>
        <dbReference type="RuleBase" id="RU004161"/>
    </source>
</evidence>
<accession>A0A1V9Y6R9</accession>
<organism evidence="10 11">
    <name type="scientific">Thraustotheca clavata</name>
    <dbReference type="NCBI Taxonomy" id="74557"/>
    <lineage>
        <taxon>Eukaryota</taxon>
        <taxon>Sar</taxon>
        <taxon>Stramenopiles</taxon>
        <taxon>Oomycota</taxon>
        <taxon>Saprolegniomycetes</taxon>
        <taxon>Saprolegniales</taxon>
        <taxon>Achlyaceae</taxon>
        <taxon>Thraustotheca</taxon>
    </lineage>
</organism>
<dbReference type="PANTHER" id="PTHR11458:SF0">
    <property type="entry name" value="DELTA-AMINOLEVULINIC ACID DEHYDRATASE"/>
    <property type="match status" value="1"/>
</dbReference>
<dbReference type="GO" id="GO:0006782">
    <property type="term" value="P:protoporphyrinogen IX biosynthetic process"/>
    <property type="evidence" value="ECO:0007669"/>
    <property type="project" value="UniProtKB-UniPathway"/>
</dbReference>
<dbReference type="AlphaFoldDB" id="A0A1V9Y6R9"/>
<comment type="catalytic activity">
    <reaction evidence="7 8">
        <text>2 5-aminolevulinate = porphobilinogen + 2 H2O + H(+)</text>
        <dbReference type="Rhea" id="RHEA:24064"/>
        <dbReference type="ChEBI" id="CHEBI:15377"/>
        <dbReference type="ChEBI" id="CHEBI:15378"/>
        <dbReference type="ChEBI" id="CHEBI:58126"/>
        <dbReference type="ChEBI" id="CHEBI:356416"/>
        <dbReference type="EC" id="4.2.1.24"/>
    </reaction>
</comment>
<dbReference type="InterPro" id="IPR030656">
    <property type="entry name" value="ALAD_AS"/>
</dbReference>
<evidence type="ECO:0000256" key="3">
    <source>
        <dbReference type="ARBA" id="ARBA00023133"/>
    </source>
</evidence>
<keyword evidence="4 8" id="KW-0456">Lyase</keyword>
<keyword evidence="11" id="KW-1185">Reference proteome</keyword>
<dbReference type="SUPFAM" id="SSF51569">
    <property type="entry name" value="Aldolase"/>
    <property type="match status" value="1"/>
</dbReference>
<reference evidence="10 11" key="1">
    <citation type="journal article" date="2014" name="Genome Biol. Evol.">
        <title>The secreted proteins of Achlya hypogyna and Thraustotheca clavata identify the ancestral oomycete secretome and reveal gene acquisitions by horizontal gene transfer.</title>
        <authorList>
            <person name="Misner I."/>
            <person name="Blouin N."/>
            <person name="Leonard G."/>
            <person name="Richards T.A."/>
            <person name="Lane C.E."/>
        </authorList>
    </citation>
    <scope>NUCLEOTIDE SEQUENCE [LARGE SCALE GENOMIC DNA]</scope>
    <source>
        <strain evidence="10 11">ATCC 34112</strain>
    </source>
</reference>
<comment type="pathway">
    <text evidence="1">Porphyrin-containing compound metabolism; protoporphyrin-IX biosynthesis; coproporphyrinogen-III from 5-aminolevulinate: step 1/4.</text>
</comment>
<name>A0A1V9Y6R9_9STRA</name>
<dbReference type="Proteomes" id="UP000243217">
    <property type="component" value="Unassembled WGS sequence"/>
</dbReference>
<evidence type="ECO:0000313" key="11">
    <source>
        <dbReference type="Proteomes" id="UP000243217"/>
    </source>
</evidence>
<dbReference type="GO" id="GO:0008270">
    <property type="term" value="F:zinc ion binding"/>
    <property type="evidence" value="ECO:0007669"/>
    <property type="project" value="TreeGrafter"/>
</dbReference>
<comment type="subunit">
    <text evidence="8">Homooctamer.</text>
</comment>
<dbReference type="Gene3D" id="3.20.20.70">
    <property type="entry name" value="Aldolase class I"/>
    <property type="match status" value="1"/>
</dbReference>
<evidence type="ECO:0000256" key="4">
    <source>
        <dbReference type="ARBA" id="ARBA00023239"/>
    </source>
</evidence>
<evidence type="ECO:0000256" key="8">
    <source>
        <dbReference type="RuleBase" id="RU000515"/>
    </source>
</evidence>
<dbReference type="InterPro" id="IPR013785">
    <property type="entry name" value="Aldolase_TIM"/>
</dbReference>
<dbReference type="InterPro" id="IPR001731">
    <property type="entry name" value="ALAD"/>
</dbReference>
<dbReference type="EC" id="4.2.1.24" evidence="8"/>
<sequence>MYAPFRDAVESTFKGDRNRYQHPVGSTSHALLAYDRDVAEGADTVIVKPSLFYGDIVKELSEKKLVPVACYIVSGEYKMLSDYGNSTNSMDAVVREAHLSLVRAGASILITYFTPFILDRLQKW</sequence>
<evidence type="ECO:0000256" key="6">
    <source>
        <dbReference type="ARBA" id="ARBA00025628"/>
    </source>
</evidence>
<dbReference type="GO" id="GO:0005829">
    <property type="term" value="C:cytosol"/>
    <property type="evidence" value="ECO:0007669"/>
    <property type="project" value="TreeGrafter"/>
</dbReference>
<evidence type="ECO:0000256" key="5">
    <source>
        <dbReference type="ARBA" id="ARBA00023244"/>
    </source>
</evidence>
<dbReference type="UniPathway" id="UPA00251">
    <property type="reaction ID" value="UER00318"/>
</dbReference>
<dbReference type="GO" id="GO:0004655">
    <property type="term" value="F:porphobilinogen synthase activity"/>
    <property type="evidence" value="ECO:0007669"/>
    <property type="project" value="UniProtKB-EC"/>
</dbReference>
<dbReference type="Pfam" id="PF00490">
    <property type="entry name" value="ALAD"/>
    <property type="match status" value="1"/>
</dbReference>
<keyword evidence="3" id="KW-0350">Heme biosynthesis</keyword>
<comment type="caution">
    <text evidence="10">The sequence shown here is derived from an EMBL/GenBank/DDBJ whole genome shotgun (WGS) entry which is preliminary data.</text>
</comment>
<comment type="function">
    <text evidence="6">Catalyzes an early step in the biosynthesis of tetrapyrroles. Binds two molecules of 5-aminolevulinate per subunit, each at a distinct site, and catalyzes their condensation to form porphobilinogen.</text>
</comment>
<evidence type="ECO:0000256" key="1">
    <source>
        <dbReference type="ARBA" id="ARBA00004694"/>
    </source>
</evidence>
<comment type="similarity">
    <text evidence="2 9">Belongs to the ALAD family.</text>
</comment>
<dbReference type="PROSITE" id="PS00169">
    <property type="entry name" value="D_ALA_DEHYDRATASE"/>
    <property type="match status" value="1"/>
</dbReference>
<dbReference type="PANTHER" id="PTHR11458">
    <property type="entry name" value="DELTA-AMINOLEVULINIC ACID DEHYDRATASE"/>
    <property type="match status" value="1"/>
</dbReference>
<proteinExistence type="inferred from homology"/>
<dbReference type="EMBL" id="JNBS01004998">
    <property type="protein sequence ID" value="OQR81421.1"/>
    <property type="molecule type" value="Genomic_DNA"/>
</dbReference>
<evidence type="ECO:0000256" key="2">
    <source>
        <dbReference type="ARBA" id="ARBA00008055"/>
    </source>
</evidence>
<gene>
    <name evidence="10" type="ORF">THRCLA_23379</name>
</gene>